<protein>
    <recommendedName>
        <fullName evidence="5">Guanine nucleotide-binding protein-like 1</fullName>
    </recommendedName>
</protein>
<evidence type="ECO:0000313" key="9">
    <source>
        <dbReference type="Proteomes" id="UP001283361"/>
    </source>
</evidence>
<name>A0AAE1AIC3_9GAST</name>
<gene>
    <name evidence="8" type="ORF">RRG08_016600</name>
</gene>
<feature type="region of interest" description="Disordered" evidence="6">
    <location>
        <begin position="543"/>
        <end position="581"/>
    </location>
</feature>
<evidence type="ECO:0000256" key="2">
    <source>
        <dbReference type="ARBA" id="ARBA00022741"/>
    </source>
</evidence>
<dbReference type="PROSITE" id="PS51721">
    <property type="entry name" value="G_CP"/>
    <property type="match status" value="1"/>
</dbReference>
<reference evidence="8" key="1">
    <citation type="journal article" date="2023" name="G3 (Bethesda)">
        <title>A reference genome for the long-term kleptoplast-retaining sea slug Elysia crispata morphotype clarki.</title>
        <authorList>
            <person name="Eastman K.E."/>
            <person name="Pendleton A.L."/>
            <person name="Shaikh M.A."/>
            <person name="Suttiyut T."/>
            <person name="Ogas R."/>
            <person name="Tomko P."/>
            <person name="Gavelis G."/>
            <person name="Widhalm J.R."/>
            <person name="Wisecaver J.H."/>
        </authorList>
    </citation>
    <scope>NUCLEOTIDE SEQUENCE</scope>
    <source>
        <strain evidence="8">ECLA1</strain>
    </source>
</reference>
<dbReference type="InterPro" id="IPR030378">
    <property type="entry name" value="G_CP_dom"/>
</dbReference>
<dbReference type="Gene3D" id="3.40.50.300">
    <property type="entry name" value="P-loop containing nucleotide triphosphate hydrolases"/>
    <property type="match status" value="1"/>
</dbReference>
<dbReference type="SUPFAM" id="SSF52540">
    <property type="entry name" value="P-loop containing nucleoside triphosphate hydrolases"/>
    <property type="match status" value="1"/>
</dbReference>
<feature type="region of interest" description="Disordered" evidence="6">
    <location>
        <begin position="1"/>
        <end position="91"/>
    </location>
</feature>
<evidence type="ECO:0000313" key="8">
    <source>
        <dbReference type="EMBL" id="KAK3788198.1"/>
    </source>
</evidence>
<sequence length="606" mass="68475">MPRKTPFSGKQKKKQLQEKKSRKQSGPKYLQGSHDDDDEEDEEIPSNQAQGKQTKAEADAGTASCEYTGQDVPEVQRINVQPQPRESSRLDANSFRLHFFKEDVQTINKRKKEARKPIKPVSQEYREWTLEDAYPANAKLDFPKRPPWNYTNSKEEVEQREQKYFMEYVQDILDQPRAQELSFFELNLETWRQLWRVLEMSDILLVIADIRYPVLHVPPRLLTHVMSDLNKQVVVVLNKVDLVPPVLVLAWKRYLQTKLPGLHVVFFSSNPREVSLDDKLDPSSVLQKRPFHSKSLPVGPEELYKTVKYLLGDSVDLASWEQNLSKVLSSAVETEAQQDVERVKEQESTETSKQRVLTIGCVGYPNAGKSSVLNALVGKKVVSVSKSPGHTKHFQTIFLTPTVRLCDCPGLVFPSLVPKSLQVVAGIFPVSQVKEPYSVVGYLAKRLDLPKLLNIRPPRSSPKKKGCSEGDFQWSPYDICEAWAMKCGFTTSKAGRPDMYRAANKILRLAVEGQLCLCFFPPGFTATSESLLSDPEIHHLAQSLRGKIRKPETPGEGTVIEEEEGEDENRSDTDSEAGDFKGLESHGVFHKLNIQDNGVSSDVDVT</sequence>
<dbReference type="Pfam" id="PF01926">
    <property type="entry name" value="MMR_HSR1"/>
    <property type="match status" value="1"/>
</dbReference>
<accession>A0AAE1AIC3</accession>
<dbReference type="AlphaFoldDB" id="A0AAE1AIC3"/>
<comment type="function">
    <text evidence="4">Possible regulatory or functional link with the histocompatibility cluster.</text>
</comment>
<feature type="compositionally biased region" description="Basic residues" evidence="6">
    <location>
        <begin position="10"/>
        <end position="25"/>
    </location>
</feature>
<dbReference type="InterPro" id="IPR006073">
    <property type="entry name" value="GTP-bd"/>
</dbReference>
<dbReference type="PANTHER" id="PTHR45709">
    <property type="entry name" value="LARGE SUBUNIT GTPASE 1 HOMOLOG-RELATED"/>
    <property type="match status" value="1"/>
</dbReference>
<dbReference type="Proteomes" id="UP001283361">
    <property type="component" value="Unassembled WGS sequence"/>
</dbReference>
<proteinExistence type="predicted"/>
<keyword evidence="1" id="KW-0597">Phosphoprotein</keyword>
<dbReference type="GO" id="GO:0005525">
    <property type="term" value="F:GTP binding"/>
    <property type="evidence" value="ECO:0007669"/>
    <property type="project" value="UniProtKB-KW"/>
</dbReference>
<dbReference type="PRINTS" id="PR00326">
    <property type="entry name" value="GTP1OBG"/>
</dbReference>
<keyword evidence="3" id="KW-0342">GTP-binding</keyword>
<dbReference type="GO" id="GO:0003924">
    <property type="term" value="F:GTPase activity"/>
    <property type="evidence" value="ECO:0007669"/>
    <property type="project" value="InterPro"/>
</dbReference>
<dbReference type="EMBL" id="JAWDGP010001779">
    <property type="protein sequence ID" value="KAK3788198.1"/>
    <property type="molecule type" value="Genomic_DNA"/>
</dbReference>
<feature type="compositionally biased region" description="Acidic residues" evidence="6">
    <location>
        <begin position="35"/>
        <end position="44"/>
    </location>
</feature>
<dbReference type="InterPro" id="IPR043358">
    <property type="entry name" value="GNL1-like"/>
</dbReference>
<dbReference type="CDD" id="cd01857">
    <property type="entry name" value="HSR1_MMR1"/>
    <property type="match status" value="1"/>
</dbReference>
<feature type="compositionally biased region" description="Basic and acidic residues" evidence="6">
    <location>
        <begin position="568"/>
        <end position="581"/>
    </location>
</feature>
<organism evidence="8 9">
    <name type="scientific">Elysia crispata</name>
    <name type="common">lettuce slug</name>
    <dbReference type="NCBI Taxonomy" id="231223"/>
    <lineage>
        <taxon>Eukaryota</taxon>
        <taxon>Metazoa</taxon>
        <taxon>Spiralia</taxon>
        <taxon>Lophotrochozoa</taxon>
        <taxon>Mollusca</taxon>
        <taxon>Gastropoda</taxon>
        <taxon>Heterobranchia</taxon>
        <taxon>Euthyneura</taxon>
        <taxon>Panpulmonata</taxon>
        <taxon>Sacoglossa</taxon>
        <taxon>Placobranchoidea</taxon>
        <taxon>Plakobranchidae</taxon>
        <taxon>Elysia</taxon>
    </lineage>
</organism>
<dbReference type="PANTHER" id="PTHR45709:SF3">
    <property type="entry name" value="GUANINE NUCLEOTIDE-BINDING PROTEIN-LIKE 1"/>
    <property type="match status" value="1"/>
</dbReference>
<keyword evidence="2" id="KW-0547">Nucleotide-binding</keyword>
<evidence type="ECO:0000259" key="7">
    <source>
        <dbReference type="PROSITE" id="PS51721"/>
    </source>
</evidence>
<keyword evidence="9" id="KW-1185">Reference proteome</keyword>
<evidence type="ECO:0000256" key="3">
    <source>
        <dbReference type="ARBA" id="ARBA00023134"/>
    </source>
</evidence>
<feature type="domain" description="CP-type G" evidence="7">
    <location>
        <begin position="191"/>
        <end position="414"/>
    </location>
</feature>
<evidence type="ECO:0000256" key="1">
    <source>
        <dbReference type="ARBA" id="ARBA00022553"/>
    </source>
</evidence>
<evidence type="ECO:0000256" key="4">
    <source>
        <dbReference type="ARBA" id="ARBA00037770"/>
    </source>
</evidence>
<comment type="caution">
    <text evidence="8">The sequence shown here is derived from an EMBL/GenBank/DDBJ whole genome shotgun (WGS) entry which is preliminary data.</text>
</comment>
<evidence type="ECO:0000256" key="5">
    <source>
        <dbReference type="ARBA" id="ARBA00039902"/>
    </source>
</evidence>
<evidence type="ECO:0000256" key="6">
    <source>
        <dbReference type="SAM" id="MobiDB-lite"/>
    </source>
</evidence>
<dbReference type="InterPro" id="IPR027417">
    <property type="entry name" value="P-loop_NTPase"/>
</dbReference>